<accession>A0A183CDZ1</accession>
<keyword evidence="2" id="KW-0472">Membrane</keyword>
<organism evidence="3 4">
    <name type="scientific">Globodera pallida</name>
    <name type="common">Potato cyst nematode worm</name>
    <name type="synonym">Heterodera pallida</name>
    <dbReference type="NCBI Taxonomy" id="36090"/>
    <lineage>
        <taxon>Eukaryota</taxon>
        <taxon>Metazoa</taxon>
        <taxon>Ecdysozoa</taxon>
        <taxon>Nematoda</taxon>
        <taxon>Chromadorea</taxon>
        <taxon>Rhabditida</taxon>
        <taxon>Tylenchina</taxon>
        <taxon>Tylenchomorpha</taxon>
        <taxon>Tylenchoidea</taxon>
        <taxon>Heteroderidae</taxon>
        <taxon>Heteroderinae</taxon>
        <taxon>Globodera</taxon>
    </lineage>
</organism>
<reference evidence="3" key="1">
    <citation type="submission" date="2013-12" db="EMBL/GenBank/DDBJ databases">
        <authorList>
            <person name="Aslett M."/>
        </authorList>
    </citation>
    <scope>NUCLEOTIDE SEQUENCE [LARGE SCALE GENOMIC DNA]</scope>
    <source>
        <strain evidence="3">Lindley</strain>
    </source>
</reference>
<protein>
    <submittedName>
        <fullName evidence="4">Secreted protein</fullName>
    </submittedName>
</protein>
<name>A0A183CDZ1_GLOPA</name>
<sequence>MVYVYYPVVTDTVTVMLSSFFLLWASGTFRQQLLKDFALIRLNNVQNVRVAAREGPRNNHQFHTSSIQQMPANS</sequence>
<evidence type="ECO:0000256" key="2">
    <source>
        <dbReference type="SAM" id="Phobius"/>
    </source>
</evidence>
<evidence type="ECO:0000313" key="3">
    <source>
        <dbReference type="Proteomes" id="UP000050741"/>
    </source>
</evidence>
<reference evidence="3" key="2">
    <citation type="submission" date="2014-05" db="EMBL/GenBank/DDBJ databases">
        <title>The genome and life-stage specific transcriptomes of Globodera pallida elucidate key aspects of plant parasitism by a cyst nematode.</title>
        <authorList>
            <person name="Cotton J.A."/>
            <person name="Lilley C.J."/>
            <person name="Jones L.M."/>
            <person name="Kikuchi T."/>
            <person name="Reid A.J."/>
            <person name="Thorpe P."/>
            <person name="Tsai I.J."/>
            <person name="Beasley H."/>
            <person name="Blok V."/>
            <person name="Cock P.J.A."/>
            <person name="Van den Akker S.E."/>
            <person name="Holroyd N."/>
            <person name="Hunt M."/>
            <person name="Mantelin S."/>
            <person name="Naghra H."/>
            <person name="Pain A."/>
            <person name="Palomares-Rius J.E."/>
            <person name="Zarowiecki M."/>
            <person name="Berriman M."/>
            <person name="Jones J.T."/>
            <person name="Urwin P.E."/>
        </authorList>
    </citation>
    <scope>NUCLEOTIDE SEQUENCE [LARGE SCALE GENOMIC DNA]</scope>
    <source>
        <strain evidence="3">Lindley</strain>
    </source>
</reference>
<dbReference type="AlphaFoldDB" id="A0A183CDZ1"/>
<evidence type="ECO:0000313" key="4">
    <source>
        <dbReference type="WBParaSite" id="GPLIN_001109500"/>
    </source>
</evidence>
<feature type="transmembrane region" description="Helical" evidence="2">
    <location>
        <begin position="6"/>
        <end position="25"/>
    </location>
</feature>
<proteinExistence type="predicted"/>
<evidence type="ECO:0000256" key="1">
    <source>
        <dbReference type="SAM" id="MobiDB-lite"/>
    </source>
</evidence>
<keyword evidence="3" id="KW-1185">Reference proteome</keyword>
<dbReference type="WBParaSite" id="GPLIN_001109500">
    <property type="protein sequence ID" value="GPLIN_001109500"/>
    <property type="gene ID" value="GPLIN_001109500"/>
</dbReference>
<feature type="compositionally biased region" description="Polar residues" evidence="1">
    <location>
        <begin position="58"/>
        <end position="74"/>
    </location>
</feature>
<reference evidence="4" key="3">
    <citation type="submission" date="2016-06" db="UniProtKB">
        <authorList>
            <consortium name="WormBaseParasite"/>
        </authorList>
    </citation>
    <scope>IDENTIFICATION</scope>
</reference>
<feature type="region of interest" description="Disordered" evidence="1">
    <location>
        <begin position="54"/>
        <end position="74"/>
    </location>
</feature>
<keyword evidence="2" id="KW-0812">Transmembrane</keyword>
<dbReference type="Proteomes" id="UP000050741">
    <property type="component" value="Unassembled WGS sequence"/>
</dbReference>
<keyword evidence="2" id="KW-1133">Transmembrane helix</keyword>